<dbReference type="Proteomes" id="UP001081071">
    <property type="component" value="Unassembled WGS sequence"/>
</dbReference>
<name>A0ABT4M853_9NOCA</name>
<reference evidence="1" key="1">
    <citation type="submission" date="2022-12" db="EMBL/GenBank/DDBJ databases">
        <authorList>
            <person name="Krivoruchko A.V."/>
            <person name="Elkin A."/>
        </authorList>
    </citation>
    <scope>NUCLEOTIDE SEQUENCE</scope>
    <source>
        <strain evidence="1">IEGM 1391</strain>
    </source>
</reference>
<protein>
    <submittedName>
        <fullName evidence="1">Uncharacterized protein</fullName>
    </submittedName>
</protein>
<gene>
    <name evidence="1" type="ORF">O4220_01330</name>
</gene>
<dbReference type="RefSeq" id="WP_269601750.1">
    <property type="nucleotide sequence ID" value="NZ_JAPWIJ010000001.1"/>
</dbReference>
<comment type="caution">
    <text evidence="1">The sequence shown here is derived from an EMBL/GenBank/DDBJ whole genome shotgun (WGS) entry which is preliminary data.</text>
</comment>
<evidence type="ECO:0000313" key="1">
    <source>
        <dbReference type="EMBL" id="MCZ4517139.1"/>
    </source>
</evidence>
<keyword evidence="2" id="KW-1185">Reference proteome</keyword>
<accession>A0ABT4M853</accession>
<sequence>MVDSRSNLIAHWQELNAQADAGTVTIPADVAAKCDAACVTYLAHLKKMQVDAVALTETKSWGDLKSAQDLQGKFLRLATGTDRSLDVILQQHIEVIESMRMLFRRYFDETLDTDDRTSANITAFTPQN</sequence>
<evidence type="ECO:0000313" key="2">
    <source>
        <dbReference type="Proteomes" id="UP001081071"/>
    </source>
</evidence>
<dbReference type="EMBL" id="JAPWIJ010000001">
    <property type="protein sequence ID" value="MCZ4517139.1"/>
    <property type="molecule type" value="Genomic_DNA"/>
</dbReference>
<proteinExistence type="predicted"/>
<organism evidence="1 2">
    <name type="scientific">Rhodococcus ruber</name>
    <dbReference type="NCBI Taxonomy" id="1830"/>
    <lineage>
        <taxon>Bacteria</taxon>
        <taxon>Bacillati</taxon>
        <taxon>Actinomycetota</taxon>
        <taxon>Actinomycetes</taxon>
        <taxon>Mycobacteriales</taxon>
        <taxon>Nocardiaceae</taxon>
        <taxon>Rhodococcus</taxon>
    </lineage>
</organism>